<dbReference type="InterPro" id="IPR014762">
    <property type="entry name" value="DNA_mismatch_repair_CS"/>
</dbReference>
<dbReference type="FunFam" id="3.30.565.10:FF:000003">
    <property type="entry name" value="DNA mismatch repair endonuclease MutL"/>
    <property type="match status" value="1"/>
</dbReference>
<reference evidence="7 8" key="1">
    <citation type="submission" date="2018-06" db="EMBL/GenBank/DDBJ databases">
        <title>Extensive metabolic versatility and redundancy in microbially diverse, dynamic hydrothermal sediments.</title>
        <authorList>
            <person name="Dombrowski N."/>
            <person name="Teske A."/>
            <person name="Baker B.J."/>
        </authorList>
    </citation>
    <scope>NUCLEOTIDE SEQUENCE [LARGE SCALE GENOMIC DNA]</scope>
    <source>
        <strain evidence="7">B36_G15</strain>
    </source>
</reference>
<dbReference type="GO" id="GO:0005524">
    <property type="term" value="F:ATP binding"/>
    <property type="evidence" value="ECO:0007669"/>
    <property type="project" value="InterPro"/>
</dbReference>
<dbReference type="InterPro" id="IPR042121">
    <property type="entry name" value="MutL_C_regsub"/>
</dbReference>
<keyword evidence="7" id="KW-0378">Hydrolase</keyword>
<dbReference type="Pfam" id="PF01119">
    <property type="entry name" value="DNA_mis_repair"/>
    <property type="match status" value="1"/>
</dbReference>
<gene>
    <name evidence="4 7" type="primary">mutL</name>
    <name evidence="7" type="ORF">DRP53_06980</name>
</gene>
<feature type="domain" description="MutL C-terminal dimerisation" evidence="5">
    <location>
        <begin position="336"/>
        <end position="467"/>
    </location>
</feature>
<dbReference type="CDD" id="cd00782">
    <property type="entry name" value="MutL_Trans"/>
    <property type="match status" value="1"/>
</dbReference>
<name>A0A660SGR5_UNCW3</name>
<dbReference type="InterPro" id="IPR014790">
    <property type="entry name" value="MutL_C"/>
</dbReference>
<evidence type="ECO:0000259" key="5">
    <source>
        <dbReference type="SMART" id="SM00853"/>
    </source>
</evidence>
<dbReference type="SUPFAM" id="SSF55874">
    <property type="entry name" value="ATPase domain of HSP90 chaperone/DNA topoisomerase II/histidine kinase"/>
    <property type="match status" value="1"/>
</dbReference>
<keyword evidence="7" id="KW-0540">Nuclease</keyword>
<dbReference type="InterPro" id="IPR002099">
    <property type="entry name" value="MutL/Mlh/PMS"/>
</dbReference>
<evidence type="ECO:0000256" key="2">
    <source>
        <dbReference type="ARBA" id="ARBA00022763"/>
    </source>
</evidence>
<keyword evidence="2 4" id="KW-0227">DNA damage</keyword>
<sequence>MAEIITLPEEIVAKIAAGEVIFRPQSVVKELIENAIDAGADRIEVEIAGGGRRLIRVFDNGRGMDREDLLRCYLKHTTSKIKSLSDLDRVVTLGFRGEALAAIAAVSRLRIASRTTDSELGHVIEVMEGELLSITEIGMEKGTEVSVYDLFFNLPARRKFLRSARWETKLVVEKLKQYAFAYPEIRFILRIDGRDVMDLSKKDLPERVADLSGFDDLIMVEGGRYPVRIKAYLPPPEKARAGENLIFVNKRPVVDRKINAVVREHYGDKPTFFLLFLDVAPEFYDVNVHPSKSEVRFHDHRYLTDLLNKVIATKIPKGKTVEQATLLLKEELRPDRLFQLHKSYILAETEGGLIIIDQHAAHERIIYERILNRGDEGQPLLFPISLELNDEQLRIFEEVKEILIRFGIKTRRFGPKSIVIETVPSLTTMDAEDVIAMFDDLAQVGVRREEIAKVIACHAAIKTNTPLTDEEMHLLIDQLFNCSDPYHCPHGRPTHIKISIEEMNRRLGR</sequence>
<comment type="function">
    <text evidence="4">This protein is involved in the repair of mismatches in DNA. It is required for dam-dependent methyl-directed DNA mismatch repair. May act as a 'molecular matchmaker', a protein that promotes the formation of a stable complex between two or more DNA-binding proteins in an ATP-dependent manner without itself being part of a final effector complex.</text>
</comment>
<dbReference type="GO" id="GO:0032300">
    <property type="term" value="C:mismatch repair complex"/>
    <property type="evidence" value="ECO:0007669"/>
    <property type="project" value="InterPro"/>
</dbReference>
<dbReference type="NCBIfam" id="TIGR00585">
    <property type="entry name" value="mutl"/>
    <property type="match status" value="1"/>
</dbReference>
<dbReference type="InterPro" id="IPR020568">
    <property type="entry name" value="Ribosomal_Su5_D2-typ_SF"/>
</dbReference>
<dbReference type="AlphaFoldDB" id="A0A660SGR5"/>
<dbReference type="GO" id="GO:0004519">
    <property type="term" value="F:endonuclease activity"/>
    <property type="evidence" value="ECO:0007669"/>
    <property type="project" value="UniProtKB-KW"/>
</dbReference>
<dbReference type="Pfam" id="PF08676">
    <property type="entry name" value="MutL_C"/>
    <property type="match status" value="1"/>
</dbReference>
<dbReference type="InterPro" id="IPR036890">
    <property type="entry name" value="HATPase_C_sf"/>
</dbReference>
<dbReference type="SMART" id="SM01340">
    <property type="entry name" value="DNA_mis_repair"/>
    <property type="match status" value="1"/>
</dbReference>
<dbReference type="InterPro" id="IPR013507">
    <property type="entry name" value="DNA_mismatch_S5_2-like"/>
</dbReference>
<organism evidence="7 8">
    <name type="scientific">candidate division WOR-3 bacterium</name>
    <dbReference type="NCBI Taxonomy" id="2052148"/>
    <lineage>
        <taxon>Bacteria</taxon>
        <taxon>Bacteria division WOR-3</taxon>
    </lineage>
</organism>
<accession>A0A660SGR5</accession>
<proteinExistence type="inferred from homology"/>
<dbReference type="InterPro" id="IPR037198">
    <property type="entry name" value="MutL_C_sf"/>
</dbReference>
<keyword evidence="7" id="KW-0255">Endonuclease</keyword>
<comment type="similarity">
    <text evidence="1 4">Belongs to the DNA mismatch repair MutL/HexB family.</text>
</comment>
<dbReference type="GO" id="GO:0006298">
    <property type="term" value="P:mismatch repair"/>
    <property type="evidence" value="ECO:0007669"/>
    <property type="project" value="UniProtKB-UniRule"/>
</dbReference>
<dbReference type="PROSITE" id="PS00058">
    <property type="entry name" value="DNA_MISMATCH_REPAIR_1"/>
    <property type="match status" value="1"/>
</dbReference>
<dbReference type="PANTHER" id="PTHR10073:SF12">
    <property type="entry name" value="DNA MISMATCH REPAIR PROTEIN MLH1"/>
    <property type="match status" value="1"/>
</dbReference>
<dbReference type="InterPro" id="IPR042120">
    <property type="entry name" value="MutL_C_dimsub"/>
</dbReference>
<evidence type="ECO:0000256" key="4">
    <source>
        <dbReference type="HAMAP-Rule" id="MF_00149"/>
    </source>
</evidence>
<dbReference type="InterPro" id="IPR020667">
    <property type="entry name" value="DNA_mismatch_repair_MutL"/>
</dbReference>
<dbReference type="InterPro" id="IPR014721">
    <property type="entry name" value="Ribsml_uS5_D2-typ_fold_subgr"/>
</dbReference>
<dbReference type="InterPro" id="IPR038973">
    <property type="entry name" value="MutL/Mlh/Pms-like"/>
</dbReference>
<feature type="domain" description="DNA mismatch repair protein S5" evidence="6">
    <location>
        <begin position="188"/>
        <end position="316"/>
    </location>
</feature>
<dbReference type="EMBL" id="QNBE01000064">
    <property type="protein sequence ID" value="RKX69833.1"/>
    <property type="molecule type" value="Genomic_DNA"/>
</dbReference>
<dbReference type="Gene3D" id="3.30.1540.20">
    <property type="entry name" value="MutL, C-terminal domain, dimerisation subdomain"/>
    <property type="match status" value="1"/>
</dbReference>
<dbReference type="SMART" id="SM00853">
    <property type="entry name" value="MutL_C"/>
    <property type="match status" value="1"/>
</dbReference>
<dbReference type="HAMAP" id="MF_00149">
    <property type="entry name" value="DNA_mis_repair"/>
    <property type="match status" value="1"/>
</dbReference>
<dbReference type="PANTHER" id="PTHR10073">
    <property type="entry name" value="DNA MISMATCH REPAIR PROTEIN MLH, PMS, MUTL"/>
    <property type="match status" value="1"/>
</dbReference>
<evidence type="ECO:0000313" key="7">
    <source>
        <dbReference type="EMBL" id="RKX69833.1"/>
    </source>
</evidence>
<dbReference type="Gene3D" id="3.30.1370.100">
    <property type="entry name" value="MutL, C-terminal domain, regulatory subdomain"/>
    <property type="match status" value="1"/>
</dbReference>
<evidence type="ECO:0000259" key="6">
    <source>
        <dbReference type="SMART" id="SM01340"/>
    </source>
</evidence>
<dbReference type="Pfam" id="PF13589">
    <property type="entry name" value="HATPase_c_3"/>
    <property type="match status" value="1"/>
</dbReference>
<evidence type="ECO:0000313" key="8">
    <source>
        <dbReference type="Proteomes" id="UP000268469"/>
    </source>
</evidence>
<dbReference type="GO" id="GO:0030983">
    <property type="term" value="F:mismatched DNA binding"/>
    <property type="evidence" value="ECO:0007669"/>
    <property type="project" value="InterPro"/>
</dbReference>
<evidence type="ECO:0000256" key="3">
    <source>
        <dbReference type="ARBA" id="ARBA00023204"/>
    </source>
</evidence>
<evidence type="ECO:0000256" key="1">
    <source>
        <dbReference type="ARBA" id="ARBA00006082"/>
    </source>
</evidence>
<dbReference type="CDD" id="cd16926">
    <property type="entry name" value="HATPase_MutL-MLH-PMS-like"/>
    <property type="match status" value="1"/>
</dbReference>
<dbReference type="GO" id="GO:0140664">
    <property type="term" value="F:ATP-dependent DNA damage sensor activity"/>
    <property type="evidence" value="ECO:0007669"/>
    <property type="project" value="InterPro"/>
</dbReference>
<dbReference type="SUPFAM" id="SSF118116">
    <property type="entry name" value="DNA mismatch repair protein MutL"/>
    <property type="match status" value="1"/>
</dbReference>
<dbReference type="Gene3D" id="3.30.230.10">
    <property type="match status" value="1"/>
</dbReference>
<dbReference type="Gene3D" id="3.30.565.10">
    <property type="entry name" value="Histidine kinase-like ATPase, C-terminal domain"/>
    <property type="match status" value="1"/>
</dbReference>
<protein>
    <recommendedName>
        <fullName evidence="4">DNA mismatch repair protein MutL</fullName>
    </recommendedName>
</protein>
<dbReference type="GO" id="GO:0016887">
    <property type="term" value="F:ATP hydrolysis activity"/>
    <property type="evidence" value="ECO:0007669"/>
    <property type="project" value="InterPro"/>
</dbReference>
<dbReference type="Proteomes" id="UP000268469">
    <property type="component" value="Unassembled WGS sequence"/>
</dbReference>
<dbReference type="SUPFAM" id="SSF54211">
    <property type="entry name" value="Ribosomal protein S5 domain 2-like"/>
    <property type="match status" value="1"/>
</dbReference>
<comment type="caution">
    <text evidence="7">The sequence shown here is derived from an EMBL/GenBank/DDBJ whole genome shotgun (WGS) entry which is preliminary data.</text>
</comment>
<keyword evidence="3 4" id="KW-0234">DNA repair</keyword>